<comment type="similarity">
    <text evidence="2">Belongs to the GSP L family.</text>
</comment>
<reference evidence="12 13" key="1">
    <citation type="submission" date="2020-10" db="EMBL/GenBank/DDBJ databases">
        <title>Draft genome of Ramlibacter aquaticus LMG 30558.</title>
        <authorList>
            <person name="Props R."/>
        </authorList>
    </citation>
    <scope>NUCLEOTIDE SEQUENCE [LARGE SCALE GENOMIC DNA]</scope>
    <source>
        <strain evidence="12 13">LMG 30558</strain>
    </source>
</reference>
<evidence type="ECO:0000256" key="7">
    <source>
        <dbReference type="ARBA" id="ARBA00022927"/>
    </source>
</evidence>
<organism evidence="12 13">
    <name type="scientific">Ramlibacter aquaticus</name>
    <dbReference type="NCBI Taxonomy" id="2780094"/>
    <lineage>
        <taxon>Bacteria</taxon>
        <taxon>Pseudomonadati</taxon>
        <taxon>Pseudomonadota</taxon>
        <taxon>Betaproteobacteria</taxon>
        <taxon>Burkholderiales</taxon>
        <taxon>Comamonadaceae</taxon>
        <taxon>Ramlibacter</taxon>
    </lineage>
</organism>
<dbReference type="InterPro" id="IPR024230">
    <property type="entry name" value="GspL_cyto_dom"/>
</dbReference>
<evidence type="ECO:0000259" key="11">
    <source>
        <dbReference type="Pfam" id="PF12693"/>
    </source>
</evidence>
<dbReference type="RefSeq" id="WP_193782261.1">
    <property type="nucleotide sequence ID" value="NZ_JADDOJ010000126.1"/>
</dbReference>
<dbReference type="Pfam" id="PF05134">
    <property type="entry name" value="T2SSL"/>
    <property type="match status" value="1"/>
</dbReference>
<evidence type="ECO:0000256" key="6">
    <source>
        <dbReference type="ARBA" id="ARBA00022692"/>
    </source>
</evidence>
<sequence>MSALIVHLPETPVTASTELEYALTADGSSVARHGAARAAMLPPPGGAGGEVVAVVPAALVSWQRVDLPRGVALRSPRLRQVLEGLLEDRLLDEPEQLHFALEPDARAEAPAWVAACDRAWLRGALQLLEAHGRAATRIVPEFAPQSTPQLQAVGEPDHALLVLTGPQGVTALPMAAATLPLLPAMEAGTPWLAEPALAAQGEQLLQRPPGLQTAAERWVLAARSGWDLAQFEFANTGGARALKRLGSAWSDLLSAPEWRPARWGVALLLVLNLAALNAAAWRERSLLEAKRVAMRDMLTRSFPQVKVVVDAPLQMEKEVALLRQATGGASDRDLENLLGAVAGAGAPPGSVSAVDYSNGELRLKGLPAPQHAAIADALRGRGYTARSQADTLTVQAGEAR</sequence>
<name>A0ABR9SK17_9BURK</name>
<keyword evidence="13" id="KW-1185">Reference proteome</keyword>
<dbReference type="SUPFAM" id="SSF53067">
    <property type="entry name" value="Actin-like ATPase domain"/>
    <property type="match status" value="1"/>
</dbReference>
<dbReference type="Gene3D" id="3.30.420.380">
    <property type="match status" value="1"/>
</dbReference>
<evidence type="ECO:0000256" key="3">
    <source>
        <dbReference type="ARBA" id="ARBA00022448"/>
    </source>
</evidence>
<protein>
    <submittedName>
        <fullName evidence="12">General secretion pathway protein GspL</fullName>
    </submittedName>
</protein>
<evidence type="ECO:0000256" key="5">
    <source>
        <dbReference type="ARBA" id="ARBA00022519"/>
    </source>
</evidence>
<evidence type="ECO:0000259" key="10">
    <source>
        <dbReference type="Pfam" id="PF05134"/>
    </source>
</evidence>
<gene>
    <name evidence="12" type="ORF">IM725_19260</name>
</gene>
<keyword evidence="9" id="KW-0472">Membrane</keyword>
<evidence type="ECO:0000256" key="2">
    <source>
        <dbReference type="ARBA" id="ARBA00005318"/>
    </source>
</evidence>
<evidence type="ECO:0000256" key="8">
    <source>
        <dbReference type="ARBA" id="ARBA00022989"/>
    </source>
</evidence>
<dbReference type="PIRSF" id="PIRSF015761">
    <property type="entry name" value="Protein_L"/>
    <property type="match status" value="1"/>
</dbReference>
<keyword evidence="5" id="KW-0997">Cell inner membrane</keyword>
<keyword evidence="8" id="KW-1133">Transmembrane helix</keyword>
<evidence type="ECO:0000256" key="4">
    <source>
        <dbReference type="ARBA" id="ARBA00022475"/>
    </source>
</evidence>
<dbReference type="Pfam" id="PF12693">
    <property type="entry name" value="GspL_C"/>
    <property type="match status" value="1"/>
</dbReference>
<feature type="domain" description="GspL periplasmic" evidence="11">
    <location>
        <begin position="257"/>
        <end position="399"/>
    </location>
</feature>
<dbReference type="InterPro" id="IPR007812">
    <property type="entry name" value="T2SS_protein-GspL"/>
</dbReference>
<dbReference type="InterPro" id="IPR025691">
    <property type="entry name" value="GspL_pp_dom"/>
</dbReference>
<evidence type="ECO:0000313" key="13">
    <source>
        <dbReference type="Proteomes" id="UP000715965"/>
    </source>
</evidence>
<proteinExistence type="inferred from homology"/>
<evidence type="ECO:0000313" key="12">
    <source>
        <dbReference type="EMBL" id="MBE7942713.1"/>
    </source>
</evidence>
<dbReference type="NCBIfam" id="TIGR01709">
    <property type="entry name" value="typeII_sec_gspL"/>
    <property type="match status" value="1"/>
</dbReference>
<keyword evidence="7" id="KW-0653">Protein transport</keyword>
<dbReference type="InterPro" id="IPR043129">
    <property type="entry name" value="ATPase_NBD"/>
</dbReference>
<feature type="domain" description="GspL cytoplasmic actin-ATPase-like" evidence="10">
    <location>
        <begin position="47"/>
        <end position="141"/>
    </location>
</feature>
<keyword evidence="4" id="KW-1003">Cell membrane</keyword>
<keyword evidence="6" id="KW-0812">Transmembrane</keyword>
<comment type="subcellular location">
    <subcellularLocation>
        <location evidence="1">Cell inner membrane</location>
        <topology evidence="1">Single-pass membrane protein</topology>
    </subcellularLocation>
</comment>
<comment type="caution">
    <text evidence="12">The sequence shown here is derived from an EMBL/GenBank/DDBJ whole genome shotgun (WGS) entry which is preliminary data.</text>
</comment>
<dbReference type="EMBL" id="JADDOJ010000126">
    <property type="protein sequence ID" value="MBE7942713.1"/>
    <property type="molecule type" value="Genomic_DNA"/>
</dbReference>
<evidence type="ECO:0000256" key="1">
    <source>
        <dbReference type="ARBA" id="ARBA00004377"/>
    </source>
</evidence>
<accession>A0ABR9SK17</accession>
<keyword evidence="3" id="KW-0813">Transport</keyword>
<evidence type="ECO:0000256" key="9">
    <source>
        <dbReference type="ARBA" id="ARBA00023136"/>
    </source>
</evidence>
<dbReference type="Proteomes" id="UP000715965">
    <property type="component" value="Unassembled WGS sequence"/>
</dbReference>